<organism evidence="1 2">
    <name type="scientific">Vitis vinifera</name>
    <name type="common">Grape</name>
    <dbReference type="NCBI Taxonomy" id="29760"/>
    <lineage>
        <taxon>Eukaryota</taxon>
        <taxon>Viridiplantae</taxon>
        <taxon>Streptophyta</taxon>
        <taxon>Embryophyta</taxon>
        <taxon>Tracheophyta</taxon>
        <taxon>Spermatophyta</taxon>
        <taxon>Magnoliopsida</taxon>
        <taxon>eudicotyledons</taxon>
        <taxon>Gunneridae</taxon>
        <taxon>Pentapetalae</taxon>
        <taxon>rosids</taxon>
        <taxon>Vitales</taxon>
        <taxon>Vitaceae</taxon>
        <taxon>Viteae</taxon>
        <taxon>Vitis</taxon>
    </lineage>
</organism>
<keyword evidence="2" id="KW-1185">Reference proteome</keyword>
<dbReference type="EMBL" id="CP126656">
    <property type="protein sequence ID" value="WJZ94276.1"/>
    <property type="molecule type" value="Genomic_DNA"/>
</dbReference>
<name>A0ABY9CGR5_VITVI</name>
<accession>A0ABY9CGR5</accession>
<sequence>MNKFLERYWYMKWEKVDDMKKPFFNLLLHMTNDAKDLRSLLKHRGDYVITNWEFIETLGWSVVDVEFDHTILFWHIAIDLYSYSDEDPNPKARCKISKCLSEYMLYLLVMCPFMLPKGTGEFRF</sequence>
<protein>
    <submittedName>
        <fullName evidence="1">Uncharacterized protein</fullName>
    </submittedName>
</protein>
<proteinExistence type="predicted"/>
<evidence type="ECO:0000313" key="2">
    <source>
        <dbReference type="Proteomes" id="UP001227230"/>
    </source>
</evidence>
<dbReference type="Proteomes" id="UP001227230">
    <property type="component" value="Chromosome 9"/>
</dbReference>
<dbReference type="PANTHER" id="PTHR31325">
    <property type="entry name" value="OS01G0798800 PROTEIN-RELATED"/>
    <property type="match status" value="1"/>
</dbReference>
<gene>
    <name evidence="1" type="ORF">VitviT2T_013150</name>
</gene>
<reference evidence="1 2" key="1">
    <citation type="journal article" date="2023" name="Hortic Res">
        <title>The complete reference genome for grapevine (Vitis vinifera L.) genetics and breeding.</title>
        <authorList>
            <person name="Shi X."/>
            <person name="Cao S."/>
            <person name="Wang X."/>
            <person name="Huang S."/>
            <person name="Wang Y."/>
            <person name="Liu Z."/>
            <person name="Liu W."/>
            <person name="Leng X."/>
            <person name="Peng Y."/>
            <person name="Wang N."/>
            <person name="Wang Y."/>
            <person name="Ma Z."/>
            <person name="Xu X."/>
            <person name="Zhang F."/>
            <person name="Xue H."/>
            <person name="Zhong H."/>
            <person name="Wang Y."/>
            <person name="Zhang K."/>
            <person name="Velt A."/>
            <person name="Avia K."/>
            <person name="Holtgrawe D."/>
            <person name="Grimplet J."/>
            <person name="Matus J.T."/>
            <person name="Ware D."/>
            <person name="Wu X."/>
            <person name="Wang H."/>
            <person name="Liu C."/>
            <person name="Fang Y."/>
            <person name="Rustenholz C."/>
            <person name="Cheng Z."/>
            <person name="Xiao H."/>
            <person name="Zhou Y."/>
        </authorList>
    </citation>
    <scope>NUCLEOTIDE SEQUENCE [LARGE SCALE GENOMIC DNA]</scope>
    <source>
        <strain evidence="2">cv. Pinot noir / PN40024</strain>
        <tissue evidence="1">Leaf</tissue>
    </source>
</reference>
<evidence type="ECO:0000313" key="1">
    <source>
        <dbReference type="EMBL" id="WJZ94276.1"/>
    </source>
</evidence>